<evidence type="ECO:0000256" key="1">
    <source>
        <dbReference type="SAM" id="Phobius"/>
    </source>
</evidence>
<dbReference type="KEGG" id="aade:C3B56_00059"/>
<feature type="transmembrane region" description="Helical" evidence="1">
    <location>
        <begin position="79"/>
        <end position="97"/>
    </location>
</feature>
<sequence>MKSKYFYFIFNKYKNVIINFIILKKKNIINFFNKNYIFINIFFIKNLFYLYKILIFNIKKIINNDNKINKKFLNHINSLYNNIIESLKFYYYYYYIYSIYPL</sequence>
<gene>
    <name evidence="2" type="ORF">C3B56_00059</name>
</gene>
<dbReference type="AlphaFoldDB" id="A0A3Q9CM18"/>
<keyword evidence="3" id="KW-1185">Reference proteome</keyword>
<proteinExistence type="predicted"/>
<name>A0A3Q9CM18_9ENTR</name>
<organism evidence="2 3">
    <name type="scientific">Candidatus Annandia adelgestsuga</name>
    <dbReference type="NCBI Taxonomy" id="1302411"/>
    <lineage>
        <taxon>Bacteria</taxon>
        <taxon>Pseudomonadati</taxon>
        <taxon>Pseudomonadota</taxon>
        <taxon>Gammaproteobacteria</taxon>
        <taxon>Enterobacterales</taxon>
        <taxon>Enterobacteriaceae</taxon>
        <taxon>Candidatus Annandia</taxon>
    </lineage>
</organism>
<dbReference type="EMBL" id="CP026513">
    <property type="protein sequence ID" value="AZP36183.1"/>
    <property type="molecule type" value="Genomic_DNA"/>
</dbReference>
<evidence type="ECO:0000313" key="3">
    <source>
        <dbReference type="Proteomes" id="UP000274458"/>
    </source>
</evidence>
<reference evidence="2 3" key="1">
    <citation type="journal article" date="2018" name="Genome Biol. Evol.">
        <title>Partnering With a Pest: Genomes of Hemlock Woolly Adelgid Symbionts Reveal Atypical Nutritional Provisioning Patterns in Dual-Obligate Bacteria.</title>
        <authorList>
            <person name="Weglarz K.M."/>
            <person name="Havill N.P."/>
            <person name="Burke G.R."/>
            <person name="von Dohlen C.D."/>
        </authorList>
    </citation>
    <scope>NUCLEOTIDE SEQUENCE [LARGE SCALE GENOMIC DNA]</scope>
    <source>
        <strain evidence="2">ENA</strain>
    </source>
</reference>
<keyword evidence="1" id="KW-0812">Transmembrane</keyword>
<dbReference type="Proteomes" id="UP000274458">
    <property type="component" value="Chromosome"/>
</dbReference>
<accession>A0A3Q9CM18</accession>
<protein>
    <submittedName>
        <fullName evidence="2">Uncharacterized protein</fullName>
    </submittedName>
</protein>
<feature type="transmembrane region" description="Helical" evidence="1">
    <location>
        <begin position="36"/>
        <end position="58"/>
    </location>
</feature>
<keyword evidence="1" id="KW-0472">Membrane</keyword>
<keyword evidence="1" id="KW-1133">Transmembrane helix</keyword>
<evidence type="ECO:0000313" key="2">
    <source>
        <dbReference type="EMBL" id="AZP36183.1"/>
    </source>
</evidence>